<dbReference type="PATRIC" id="fig|394.7.peg.1801"/>
<gene>
    <name evidence="2" type="ordered locus">NGR_b13980</name>
</gene>
<feature type="domain" description="VOC" evidence="1">
    <location>
        <begin position="48"/>
        <end position="173"/>
    </location>
</feature>
<evidence type="ECO:0000259" key="1">
    <source>
        <dbReference type="PROSITE" id="PS51819"/>
    </source>
</evidence>
<dbReference type="HOGENOM" id="CLU_057821_0_0_5"/>
<keyword evidence="2" id="KW-0614">Plasmid</keyword>
<organism evidence="2 3">
    <name type="scientific">Sinorhizobium fredii (strain NBRC 101917 / NGR234)</name>
    <dbReference type="NCBI Taxonomy" id="394"/>
    <lineage>
        <taxon>Bacteria</taxon>
        <taxon>Pseudomonadati</taxon>
        <taxon>Pseudomonadota</taxon>
        <taxon>Alphaproteobacteria</taxon>
        <taxon>Hyphomicrobiales</taxon>
        <taxon>Rhizobiaceae</taxon>
        <taxon>Sinorhizobium/Ensifer group</taxon>
        <taxon>Sinorhizobium</taxon>
    </lineage>
</organism>
<protein>
    <recommendedName>
        <fullName evidence="1">VOC domain-containing protein</fullName>
    </recommendedName>
</protein>
<accession>C3KRZ1</accession>
<dbReference type="OrthoDB" id="9785698at2"/>
<dbReference type="InterPro" id="IPR052537">
    <property type="entry name" value="Extradiol_RC_dioxygenase"/>
</dbReference>
<reference evidence="3" key="1">
    <citation type="journal article" date="2004" name="J. Bacteriol.">
        <title>An evolutionary hot spot: the pNGR234b replicon of Rhizobium sp. strain NGR234.</title>
        <authorList>
            <person name="Streit W.R."/>
            <person name="Schmitz R.A."/>
            <person name="Perret X."/>
            <person name="Staehelin C."/>
            <person name="Deakin W.J."/>
            <person name="Raasch C."/>
            <person name="Liesegang H."/>
            <person name="Broughton W.J."/>
        </authorList>
    </citation>
    <scope>NUCLEOTIDE SEQUENCE [LARGE SCALE GENOMIC DNA]</scope>
    <source>
        <strain evidence="3">NBRC 101917 / NGR234</strain>
    </source>
</reference>
<dbReference type="PANTHER" id="PTHR36110:SF2">
    <property type="entry name" value="RING-CLEAVING DIOXYGENASE MHQE-RELATED"/>
    <property type="match status" value="1"/>
</dbReference>
<dbReference type="InterPro" id="IPR004360">
    <property type="entry name" value="Glyas_Fos-R_dOase_dom"/>
</dbReference>
<keyword evidence="3" id="KW-1185">Reference proteome</keyword>
<dbReference type="InterPro" id="IPR029068">
    <property type="entry name" value="Glyas_Bleomycin-R_OHBP_Dase"/>
</dbReference>
<geneLocation type="plasmid" evidence="3">
    <name>sym pNGR234b</name>
</geneLocation>
<dbReference type="PANTHER" id="PTHR36110">
    <property type="entry name" value="RING-CLEAVING DIOXYGENASE MHQE-RELATED"/>
    <property type="match status" value="1"/>
</dbReference>
<dbReference type="AlphaFoldDB" id="C3KRZ1"/>
<reference evidence="2 3" key="2">
    <citation type="journal article" date="2009" name="Appl. Environ. Microbiol.">
        <title>Rhizobium sp. strain NGR234 possesses a remarkable number of secretion systems.</title>
        <authorList>
            <person name="Schmeisser C."/>
            <person name="Liesegang H."/>
            <person name="Krysciak D."/>
            <person name="Bakkou N."/>
            <person name="Le Quere A."/>
            <person name="Wollherr A."/>
            <person name="Heinemeyer I."/>
            <person name="Morgenstern B."/>
            <person name="Pommerening-Roeser A."/>
            <person name="Flores M."/>
            <person name="Palacios R."/>
            <person name="Brenner S."/>
            <person name="Gottschalk G."/>
            <person name="Schmitz R.A."/>
            <person name="Broughton W.J."/>
            <person name="Perret X."/>
            <person name="Strittmatter A.W."/>
            <person name="Streit W.R."/>
        </authorList>
    </citation>
    <scope>NUCLEOTIDE SEQUENCE [LARGE SCALE GENOMIC DNA]</scope>
    <source>
        <strain evidence="3">NBRC 101917 / NGR234</strain>
    </source>
</reference>
<dbReference type="Gene3D" id="3.10.180.10">
    <property type="entry name" value="2,3-Dihydroxybiphenyl 1,2-Dioxygenase, domain 1"/>
    <property type="match status" value="2"/>
</dbReference>
<name>C3KRZ1_SINFN</name>
<proteinExistence type="predicted"/>
<feature type="domain" description="VOC" evidence="1">
    <location>
        <begin position="194"/>
        <end position="312"/>
    </location>
</feature>
<dbReference type="EMBL" id="CP000874">
    <property type="protein sequence ID" value="ACP22849.1"/>
    <property type="molecule type" value="Genomic_DNA"/>
</dbReference>
<dbReference type="KEGG" id="rhi:NGR_b13980"/>
<dbReference type="Pfam" id="PF00903">
    <property type="entry name" value="Glyoxalase"/>
    <property type="match status" value="2"/>
</dbReference>
<evidence type="ECO:0000313" key="3">
    <source>
        <dbReference type="Proteomes" id="UP000001054"/>
    </source>
</evidence>
<dbReference type="SUPFAM" id="SSF54593">
    <property type="entry name" value="Glyoxalase/Bleomycin resistance protein/Dihydroxybiphenyl dioxygenase"/>
    <property type="match status" value="1"/>
</dbReference>
<evidence type="ECO:0000313" key="2">
    <source>
        <dbReference type="EMBL" id="ACP22849.1"/>
    </source>
</evidence>
<dbReference type="PROSITE" id="PS51819">
    <property type="entry name" value="VOC"/>
    <property type="match status" value="2"/>
</dbReference>
<dbReference type="InterPro" id="IPR037523">
    <property type="entry name" value="VOC_core"/>
</dbReference>
<dbReference type="Proteomes" id="UP000001054">
    <property type="component" value="Plasmid pNGR234b"/>
</dbReference>
<sequence>MGVNETLTMRLLALAFRAWPEESIYPGIDKPEDKRAERQRQMLDQIRGLHHVTSMADDARTNNHFFTSTLGLRRVKKTVNFDSPDVYHLYYGDTAGTPGTVMTYFPFPRMPRGRAGTGEVGTTVFSVPKGSLGFWHDRLAGLGVTGLKAEETFGEKRLNFAGPDGDGFAFVEVEGDPRTPWTEGGISGDHAIRGFHSVSMRLRDEGATAELLKFMGYEELDRRDGVTRLIVPGGNGASLVDLETLPSINRAAQGAGSVHHVAFAVENREKQLEVRKALMDTGYQVTPVIDRDYFWAIYFRTPGGVLFEIATNEPGFDRDEEIAHLGEALKLPQQHKHLRPILESHLQKLEG</sequence>